<dbReference type="EMBL" id="JBHPKH010000104">
    <property type="protein sequence ID" value="MFC1573254.1"/>
    <property type="molecule type" value="Genomic_DNA"/>
</dbReference>
<dbReference type="PROSITE" id="PS51257">
    <property type="entry name" value="PROKAR_LIPOPROTEIN"/>
    <property type="match status" value="1"/>
</dbReference>
<evidence type="ECO:0008006" key="3">
    <source>
        <dbReference type="Google" id="ProtNLM"/>
    </source>
</evidence>
<dbReference type="Gene3D" id="2.40.360.20">
    <property type="match status" value="1"/>
</dbReference>
<gene>
    <name evidence="1" type="ORF">ACFL6M_06615</name>
</gene>
<keyword evidence="2" id="KW-1185">Reference proteome</keyword>
<protein>
    <recommendedName>
        <fullName evidence="3">Lipoprotein</fullName>
    </recommendedName>
</protein>
<sequence length="256" mass="27547">MTRKTWPIPWVVLLVVGAFLAGCSDDDGGVRPSNGSNLSEITVPFAVGNTWVYATDVDTSTIRTAAAETSRVVGTKTSGDETYYVLENVTLDGTERVLVRQAGQDILTTPVVGKAKSQDPFQDWMDQITAASLPWKIADFDAHAGCQWVEIDAQSQFTLGGSDVTVRYEVYGKSHGRCSINVPAGDHSDAYHGEFTTRLTLMDALGEVTSGMALVQQYWIADGVGTVKEVLAGSAEMDGGGYTVTKTSELSEYELQ</sequence>
<evidence type="ECO:0000313" key="1">
    <source>
        <dbReference type="EMBL" id="MFC1573254.1"/>
    </source>
</evidence>
<evidence type="ECO:0000313" key="2">
    <source>
        <dbReference type="Proteomes" id="UP001593833"/>
    </source>
</evidence>
<proteinExistence type="predicted"/>
<organism evidence="1 2">
    <name type="scientific">Eiseniibacteriota bacterium</name>
    <dbReference type="NCBI Taxonomy" id="2212470"/>
    <lineage>
        <taxon>Bacteria</taxon>
        <taxon>Candidatus Eiseniibacteriota</taxon>
    </lineage>
</organism>
<name>A0ABV6YLQ0_UNCEI</name>
<comment type="caution">
    <text evidence="1">The sequence shown here is derived from an EMBL/GenBank/DDBJ whole genome shotgun (WGS) entry which is preliminary data.</text>
</comment>
<accession>A0ABV6YLQ0</accession>
<dbReference type="Proteomes" id="UP001593833">
    <property type="component" value="Unassembled WGS sequence"/>
</dbReference>
<reference evidence="1 2" key="1">
    <citation type="submission" date="2024-09" db="EMBL/GenBank/DDBJ databases">
        <authorList>
            <person name="D'Angelo T."/>
        </authorList>
    </citation>
    <scope>NUCLEOTIDE SEQUENCE [LARGE SCALE GENOMIC DNA]</scope>
    <source>
        <strain evidence="1">SAG AM-320-E07</strain>
    </source>
</reference>